<comment type="caution">
    <text evidence="3">The sequence shown here is derived from an EMBL/GenBank/DDBJ whole genome shotgun (WGS) entry which is preliminary data.</text>
</comment>
<name>A0AAD7BBT8_9AGAR</name>
<dbReference type="SFLD" id="SFLDS00005">
    <property type="entry name" value="Isoprenoid_Synthase_Type_I"/>
    <property type="match status" value="1"/>
</dbReference>
<dbReference type="InterPro" id="IPR008949">
    <property type="entry name" value="Isoprenoid_synthase_dom_sf"/>
</dbReference>
<dbReference type="Pfam" id="PF06330">
    <property type="entry name" value="TRI5"/>
    <property type="match status" value="1"/>
</dbReference>
<dbReference type="EMBL" id="JARKIF010000023">
    <property type="protein sequence ID" value="KAJ7616113.1"/>
    <property type="molecule type" value="Genomic_DNA"/>
</dbReference>
<sequence>MSLDASLPHVSPPESMRIDLTKNTGHNTDLWYIIQALLKGVSYESPREIMSVWDSMDTLRKAINLKVHQWASNDAELRIFDSMAKKASSCVEFFYYHHPFEVKLAFSFYAWFFFYIDDIAPRPSLESYQRTLLAGGPPVPGPLAHLHTVLDDLYRHWEPLLANLMVGSLMDMISATVLEERADIIQMKLRPSALAWPSYLRGKNGVAAGFGWAIFPSAMHPNTTEFIQALPDVEQHMCLLNDILSFHKEDLAGETTNYVVNRARVEGKEPKLVLAEMVKEVIIVHQRIAATLDGFPEVLATWISFERGFIAWHLMLERYKLAADFGFIW</sequence>
<dbReference type="AlphaFoldDB" id="A0AAD7BBT8"/>
<accession>A0AAD7BBT8</accession>
<protein>
    <submittedName>
        <fullName evidence="3">Isoprenoid synthase domain-containing protein</fullName>
    </submittedName>
</protein>
<evidence type="ECO:0000256" key="2">
    <source>
        <dbReference type="ARBA" id="ARBA00023239"/>
    </source>
</evidence>
<dbReference type="InterPro" id="IPR024652">
    <property type="entry name" value="Trichodiene_synth"/>
</dbReference>
<gene>
    <name evidence="3" type="ORF">FB45DRAFT_1035266</name>
</gene>
<evidence type="ECO:0000313" key="3">
    <source>
        <dbReference type="EMBL" id="KAJ7616113.1"/>
    </source>
</evidence>
<keyword evidence="4" id="KW-1185">Reference proteome</keyword>
<dbReference type="SFLD" id="SFLDG01021">
    <property type="entry name" value="Trichodiene_Synthase_Like"/>
    <property type="match status" value="1"/>
</dbReference>
<keyword evidence="2" id="KW-0456">Lyase</keyword>
<reference evidence="3" key="1">
    <citation type="submission" date="2023-03" db="EMBL/GenBank/DDBJ databases">
        <title>Massive genome expansion in bonnet fungi (Mycena s.s.) driven by repeated elements and novel gene families across ecological guilds.</title>
        <authorList>
            <consortium name="Lawrence Berkeley National Laboratory"/>
            <person name="Harder C.B."/>
            <person name="Miyauchi S."/>
            <person name="Viragh M."/>
            <person name="Kuo A."/>
            <person name="Thoen E."/>
            <person name="Andreopoulos B."/>
            <person name="Lu D."/>
            <person name="Skrede I."/>
            <person name="Drula E."/>
            <person name="Henrissat B."/>
            <person name="Morin E."/>
            <person name="Kohler A."/>
            <person name="Barry K."/>
            <person name="LaButti K."/>
            <person name="Morin E."/>
            <person name="Salamov A."/>
            <person name="Lipzen A."/>
            <person name="Mereny Z."/>
            <person name="Hegedus B."/>
            <person name="Baldrian P."/>
            <person name="Stursova M."/>
            <person name="Weitz H."/>
            <person name="Taylor A."/>
            <person name="Grigoriev I.V."/>
            <person name="Nagy L.G."/>
            <person name="Martin F."/>
            <person name="Kauserud H."/>
        </authorList>
    </citation>
    <scope>NUCLEOTIDE SEQUENCE</scope>
    <source>
        <strain evidence="3">9284</strain>
    </source>
</reference>
<dbReference type="Gene3D" id="1.10.600.10">
    <property type="entry name" value="Farnesyl Diphosphate Synthase"/>
    <property type="match status" value="1"/>
</dbReference>
<dbReference type="Proteomes" id="UP001221142">
    <property type="component" value="Unassembled WGS sequence"/>
</dbReference>
<evidence type="ECO:0000256" key="1">
    <source>
        <dbReference type="ARBA" id="ARBA00007946"/>
    </source>
</evidence>
<comment type="similarity">
    <text evidence="1">Belongs to the trichodiene synthase family.</text>
</comment>
<proteinExistence type="inferred from homology"/>
<organism evidence="3 4">
    <name type="scientific">Roridomyces roridus</name>
    <dbReference type="NCBI Taxonomy" id="1738132"/>
    <lineage>
        <taxon>Eukaryota</taxon>
        <taxon>Fungi</taxon>
        <taxon>Dikarya</taxon>
        <taxon>Basidiomycota</taxon>
        <taxon>Agaricomycotina</taxon>
        <taxon>Agaricomycetes</taxon>
        <taxon>Agaricomycetidae</taxon>
        <taxon>Agaricales</taxon>
        <taxon>Marasmiineae</taxon>
        <taxon>Mycenaceae</taxon>
        <taxon>Roridomyces</taxon>
    </lineage>
</organism>
<dbReference type="SUPFAM" id="SSF48576">
    <property type="entry name" value="Terpenoid synthases"/>
    <property type="match status" value="1"/>
</dbReference>
<dbReference type="GO" id="GO:0016838">
    <property type="term" value="F:carbon-oxygen lyase activity, acting on phosphates"/>
    <property type="evidence" value="ECO:0007669"/>
    <property type="project" value="InterPro"/>
</dbReference>
<evidence type="ECO:0000313" key="4">
    <source>
        <dbReference type="Proteomes" id="UP001221142"/>
    </source>
</evidence>